<dbReference type="EMBL" id="AFEU01000003">
    <property type="protein sequence ID" value="EIJ78760.1"/>
    <property type="molecule type" value="Genomic_DNA"/>
</dbReference>
<protein>
    <recommendedName>
        <fullName evidence="3">Lipoprotein</fullName>
    </recommendedName>
</protein>
<sequence>MDIKKWIVNFLVFSFFTLLLIGCRSDLKQLTRVDVQEVKSDGSYSQAVMITDKDTVNMLNKIFEKIEWEQYVEAKMSRKEDVKAILFFEIDENMLEKLVEYLIWFNQENGTATIISSDETENFGILDKDHAKELKKVLFNSIKEHGIGS</sequence>
<keyword evidence="2" id="KW-1185">Reference proteome</keyword>
<gene>
    <name evidence="1" type="ORF">PB1_14419</name>
</gene>
<comment type="caution">
    <text evidence="1">The sequence shown here is derived from an EMBL/GenBank/DDBJ whole genome shotgun (WGS) entry which is preliminary data.</text>
</comment>
<evidence type="ECO:0000313" key="2">
    <source>
        <dbReference type="Proteomes" id="UP000010523"/>
    </source>
</evidence>
<dbReference type="OrthoDB" id="2437675at2"/>
<reference evidence="1 2" key="1">
    <citation type="journal article" date="2012" name="Appl. Environ. Microbiol.">
        <title>Genome Sequence of Thermotolerant Bacillus methanolicus: Features and Regulation Related to Methylotrophy and Production of L-Lysine and L-Glutamate from Methanol.</title>
        <authorList>
            <person name="Heggeset T.M."/>
            <person name="Krog A."/>
            <person name="Balzer S."/>
            <person name="Wentzel A."/>
            <person name="Ellingsen T.E."/>
            <person name="Brautaset T."/>
        </authorList>
    </citation>
    <scope>NUCLEOTIDE SEQUENCE [LARGE SCALE GENOMIC DNA]</scope>
    <source>
        <strain evidence="1 2">PB1</strain>
    </source>
</reference>
<dbReference type="Proteomes" id="UP000010523">
    <property type="component" value="Unassembled WGS sequence"/>
</dbReference>
<name>I3DWY9_BACMT</name>
<proteinExistence type="predicted"/>
<organism evidence="1 2">
    <name type="scientific">Bacillus methanolicus PB1</name>
    <dbReference type="NCBI Taxonomy" id="997296"/>
    <lineage>
        <taxon>Bacteria</taxon>
        <taxon>Bacillati</taxon>
        <taxon>Bacillota</taxon>
        <taxon>Bacilli</taxon>
        <taxon>Bacillales</taxon>
        <taxon>Bacillaceae</taxon>
        <taxon>Bacillus</taxon>
    </lineage>
</organism>
<dbReference type="AlphaFoldDB" id="I3DWY9"/>
<dbReference type="eggNOG" id="ENOG5034ADJ">
    <property type="taxonomic scope" value="Bacteria"/>
</dbReference>
<dbReference type="PROSITE" id="PS51257">
    <property type="entry name" value="PROKAR_LIPOPROTEIN"/>
    <property type="match status" value="1"/>
</dbReference>
<dbReference type="RefSeq" id="WP_004437577.1">
    <property type="nucleotide sequence ID" value="NZ_AFEU01000003.1"/>
</dbReference>
<evidence type="ECO:0008006" key="3">
    <source>
        <dbReference type="Google" id="ProtNLM"/>
    </source>
</evidence>
<dbReference type="PATRIC" id="fig|997296.3.peg.3039"/>
<accession>I3DWY9</accession>
<evidence type="ECO:0000313" key="1">
    <source>
        <dbReference type="EMBL" id="EIJ78760.1"/>
    </source>
</evidence>